<evidence type="ECO:0000313" key="1">
    <source>
        <dbReference type="EMBL" id="KKM07229.1"/>
    </source>
</evidence>
<protein>
    <recommendedName>
        <fullName evidence="2">Recombination endonuclease VII</fullName>
    </recommendedName>
</protein>
<comment type="caution">
    <text evidence="1">The sequence shown here is derived from an EMBL/GenBank/DDBJ whole genome shotgun (WGS) entry which is preliminary data.</text>
</comment>
<dbReference type="Pfam" id="PF02945">
    <property type="entry name" value="Endonuclease_7"/>
    <property type="match status" value="1"/>
</dbReference>
<dbReference type="InterPro" id="IPR038563">
    <property type="entry name" value="Endonuclease_7_sf"/>
</dbReference>
<dbReference type="AlphaFoldDB" id="A0A0F9H7Z7"/>
<dbReference type="Gene3D" id="3.40.1800.10">
    <property type="entry name" value="His-Me finger endonucleases"/>
    <property type="match status" value="1"/>
</dbReference>
<organism evidence="1">
    <name type="scientific">marine sediment metagenome</name>
    <dbReference type="NCBI Taxonomy" id="412755"/>
    <lineage>
        <taxon>unclassified sequences</taxon>
        <taxon>metagenomes</taxon>
        <taxon>ecological metagenomes</taxon>
    </lineage>
</organism>
<gene>
    <name evidence="1" type="ORF">LCGC14_1736070</name>
</gene>
<accession>A0A0F9H7Z7</accession>
<evidence type="ECO:0008006" key="2">
    <source>
        <dbReference type="Google" id="ProtNLM"/>
    </source>
</evidence>
<proteinExistence type="predicted"/>
<dbReference type="InterPro" id="IPR004211">
    <property type="entry name" value="Endonuclease_7"/>
</dbReference>
<dbReference type="SUPFAM" id="SSF54060">
    <property type="entry name" value="His-Me finger endonucleases"/>
    <property type="match status" value="1"/>
</dbReference>
<dbReference type="EMBL" id="LAZR01015819">
    <property type="protein sequence ID" value="KKM07229.1"/>
    <property type="molecule type" value="Genomic_DNA"/>
</dbReference>
<reference evidence="1" key="1">
    <citation type="journal article" date="2015" name="Nature">
        <title>Complex archaea that bridge the gap between prokaryotes and eukaryotes.</title>
        <authorList>
            <person name="Spang A."/>
            <person name="Saw J.H."/>
            <person name="Jorgensen S.L."/>
            <person name="Zaremba-Niedzwiedzka K."/>
            <person name="Martijn J."/>
            <person name="Lind A.E."/>
            <person name="van Eijk R."/>
            <person name="Schleper C."/>
            <person name="Guy L."/>
            <person name="Ettema T.J."/>
        </authorList>
    </citation>
    <scope>NUCLEOTIDE SEQUENCE</scope>
</reference>
<name>A0A0F9H7Z7_9ZZZZ</name>
<dbReference type="InterPro" id="IPR044925">
    <property type="entry name" value="His-Me_finger_sf"/>
</dbReference>
<sequence>MKLDRAAKNKVASANLQRKYGITLADYDRMLKKQHGGCAICGRAPKTRRLDIDHDHKTGKVRGALCHRCNRGLAWYSDSPALLRSAAKYLSK</sequence>